<dbReference type="Proteomes" id="UP000265618">
    <property type="component" value="Unassembled WGS sequence"/>
</dbReference>
<dbReference type="AlphaFoldDB" id="A0A9K3CVW9"/>
<accession>A0A9K3CVW9</accession>
<dbReference type="InterPro" id="IPR012337">
    <property type="entry name" value="RNaseH-like_sf"/>
</dbReference>
<evidence type="ECO:0000313" key="2">
    <source>
        <dbReference type="EMBL" id="GIQ83273.1"/>
    </source>
</evidence>
<reference evidence="2 3" key="1">
    <citation type="journal article" date="2018" name="PLoS ONE">
        <title>The draft genome of Kipferlia bialata reveals reductive genome evolution in fornicate parasites.</title>
        <authorList>
            <person name="Tanifuji G."/>
            <person name="Takabayashi S."/>
            <person name="Kume K."/>
            <person name="Takagi M."/>
            <person name="Nakayama T."/>
            <person name="Kamikawa R."/>
            <person name="Inagaki Y."/>
            <person name="Hashimoto T."/>
        </authorList>
    </citation>
    <scope>NUCLEOTIDE SEQUENCE [LARGE SCALE GENOMIC DNA]</scope>
    <source>
        <strain evidence="2">NY0173</strain>
    </source>
</reference>
<organism evidence="2 3">
    <name type="scientific">Kipferlia bialata</name>
    <dbReference type="NCBI Taxonomy" id="797122"/>
    <lineage>
        <taxon>Eukaryota</taxon>
        <taxon>Metamonada</taxon>
        <taxon>Carpediemonas-like organisms</taxon>
        <taxon>Kipferlia</taxon>
    </lineage>
</organism>
<comment type="caution">
    <text evidence="2">The sequence shown here is derived from an EMBL/GenBank/DDBJ whole genome shotgun (WGS) entry which is preliminary data.</text>
</comment>
<feature type="domain" description="C2H2-type" evidence="1">
    <location>
        <begin position="412"/>
        <end position="433"/>
    </location>
</feature>
<protein>
    <recommendedName>
        <fullName evidence="1">C2H2-type domain-containing protein</fullName>
    </recommendedName>
</protein>
<sequence length="518" mass="57396">MIGVIARGVYSEMSLTFERGVWLFDPETETWEEDPLGAPYLFDSSQSIVVIHTEDTVYVWCNGMLCSLCLHDSREDEEGGKSTHLRWEKDAGMCFGSETGDGEDLVGMATGSNPHSDLASILEAVRQSRDSPGRFDTGGKLSGCLNTLELLPTHHVRCYFIHIEKQPADIRRVVKYLQTQPVLGVDFEWRPAFQRGQFSPISVIQLATLRESFVLHVTPGSSMDIANRSPLFSDLLDRAGQHGQPLYLIKGPQADKAEYLKSFGKPLLESVDIHPYMTQLRYGSLQMGVVAEGLGCGSATPKSRKVSMSNWAQWPLTKQQCLYAAFDAFFNVFTFAGALPFIQAKMPASASVGDGGMFTAKRLRAVQATLDRVSLLPESVAGVGVTDCTGRKVPRRCLDTMTANEHVCPFLCPLCQAKFGSLPPLLAHTSLYHPTRPLKALQIDRVFVLALPASKKALSAYERGAQPVYSIPYLLEKVGIPLSSNKAQRKQELTLARKCLHSHWYTPDIEDRLRVHMV</sequence>
<proteinExistence type="predicted"/>
<dbReference type="OrthoDB" id="1920326at2759"/>
<dbReference type="Gene3D" id="3.30.420.10">
    <property type="entry name" value="Ribonuclease H-like superfamily/Ribonuclease H"/>
    <property type="match status" value="1"/>
</dbReference>
<dbReference type="PROSITE" id="PS00028">
    <property type="entry name" value="ZINC_FINGER_C2H2_1"/>
    <property type="match status" value="1"/>
</dbReference>
<evidence type="ECO:0000259" key="1">
    <source>
        <dbReference type="PROSITE" id="PS00028"/>
    </source>
</evidence>
<gene>
    <name evidence="2" type="ORF">KIPB_004567</name>
</gene>
<dbReference type="EMBL" id="BDIP01000984">
    <property type="protein sequence ID" value="GIQ83273.1"/>
    <property type="molecule type" value="Genomic_DNA"/>
</dbReference>
<dbReference type="InterPro" id="IPR013087">
    <property type="entry name" value="Znf_C2H2_type"/>
</dbReference>
<dbReference type="GO" id="GO:0003676">
    <property type="term" value="F:nucleic acid binding"/>
    <property type="evidence" value="ECO:0007669"/>
    <property type="project" value="InterPro"/>
</dbReference>
<dbReference type="InterPro" id="IPR036397">
    <property type="entry name" value="RNaseH_sf"/>
</dbReference>
<dbReference type="SUPFAM" id="SSF53098">
    <property type="entry name" value="Ribonuclease H-like"/>
    <property type="match status" value="1"/>
</dbReference>
<keyword evidence="3" id="KW-1185">Reference proteome</keyword>
<evidence type="ECO:0000313" key="3">
    <source>
        <dbReference type="Proteomes" id="UP000265618"/>
    </source>
</evidence>
<name>A0A9K3CVW9_9EUKA</name>